<dbReference type="Gene3D" id="3.40.1230.10">
    <property type="entry name" value="MTH938-like"/>
    <property type="match status" value="1"/>
</dbReference>
<dbReference type="PANTHER" id="PTHR21192">
    <property type="entry name" value="NUCLEAR PROTEIN E3-3"/>
    <property type="match status" value="1"/>
</dbReference>
<dbReference type="CDD" id="cd05560">
    <property type="entry name" value="Xcc1710_like"/>
    <property type="match status" value="1"/>
</dbReference>
<dbReference type="SUPFAM" id="SSF64076">
    <property type="entry name" value="MTH938-like"/>
    <property type="match status" value="1"/>
</dbReference>
<dbReference type="EMBL" id="CP018839">
    <property type="protein sequence ID" value="APR05452.1"/>
    <property type="molecule type" value="Genomic_DNA"/>
</dbReference>
<dbReference type="KEGG" id="tcl:Tchl_2626"/>
<dbReference type="AlphaFoldDB" id="A0A1H5V313"/>
<proteinExistence type="predicted"/>
<dbReference type="PANTHER" id="PTHR21192:SF2">
    <property type="entry name" value="NADH DEHYDROGENASE [UBIQUINONE] 1 ALPHA SUBCOMPLEX ASSEMBLY FACTOR 3"/>
    <property type="match status" value="1"/>
</dbReference>
<keyword evidence="2" id="KW-1185">Reference proteome</keyword>
<accession>A0A1H5V313</accession>
<organism evidence="1 2">
    <name type="scientific">Thauera chlorobenzoica</name>
    <dbReference type="NCBI Taxonomy" id="96773"/>
    <lineage>
        <taxon>Bacteria</taxon>
        <taxon>Pseudomonadati</taxon>
        <taxon>Pseudomonadota</taxon>
        <taxon>Betaproteobacteria</taxon>
        <taxon>Rhodocyclales</taxon>
        <taxon>Zoogloeaceae</taxon>
        <taxon>Thauera</taxon>
    </lineage>
</organism>
<dbReference type="STRING" id="96773.Tchl_2626"/>
<evidence type="ECO:0000313" key="2">
    <source>
        <dbReference type="Proteomes" id="UP000185739"/>
    </source>
</evidence>
<evidence type="ECO:0000313" key="1">
    <source>
        <dbReference type="EMBL" id="APR05452.1"/>
    </source>
</evidence>
<dbReference type="Proteomes" id="UP000185739">
    <property type="component" value="Chromosome"/>
</dbReference>
<name>A0A1H5V313_9RHOO</name>
<sequence length="129" mass="13909">MKLYLDNPANTHVVTGYGDDHVMIDKQRHEGNLLLTASRIVTDWAPAAGGDLTGLTEADLATAAGLGAQILIVGTGRRQRFPQPQLLRPLVEARIGFEFMDFAAACRTYNILVGEGRAVALALLHERAA</sequence>
<protein>
    <submittedName>
        <fullName evidence="1">Membrane protein</fullName>
    </submittedName>
</protein>
<dbReference type="Pfam" id="PF04430">
    <property type="entry name" value="DUF498"/>
    <property type="match status" value="1"/>
</dbReference>
<dbReference type="OrthoDB" id="9800373at2"/>
<gene>
    <name evidence="1" type="ORF">Tchl_2626</name>
</gene>
<dbReference type="InterPro" id="IPR007523">
    <property type="entry name" value="NDUFAF3/AAMDC"/>
</dbReference>
<dbReference type="InterPro" id="IPR036748">
    <property type="entry name" value="MTH938-like_sf"/>
</dbReference>
<dbReference type="RefSeq" id="WP_075148810.1">
    <property type="nucleotide sequence ID" value="NZ_CP018839.1"/>
</dbReference>
<reference evidence="1 2" key="1">
    <citation type="submission" date="2016-12" db="EMBL/GenBank/DDBJ databases">
        <title>Complete genome sequence of Thauera chlorobenzoica, a Betaproteobacterium degrading haloaromatics anaerobically to CO2 and halides.</title>
        <authorList>
            <person name="Goris T."/>
            <person name="Mergelsberg M."/>
            <person name="Boll M."/>
        </authorList>
    </citation>
    <scope>NUCLEOTIDE SEQUENCE [LARGE SCALE GENOMIC DNA]</scope>
    <source>
        <strain evidence="1 2">3CB1</strain>
    </source>
</reference>